<protein>
    <recommendedName>
        <fullName evidence="2">Glyoxalase-like domain-containing protein</fullName>
    </recommendedName>
</protein>
<evidence type="ECO:0000259" key="2">
    <source>
        <dbReference type="Pfam" id="PF18029"/>
    </source>
</evidence>
<dbReference type="RefSeq" id="WP_204911387.1">
    <property type="nucleotide sequence ID" value="NZ_BAAAYR010000001.1"/>
</dbReference>
<dbReference type="PANTHER" id="PTHR35908:SF1">
    <property type="entry name" value="CONSERVED PROTEIN"/>
    <property type="match status" value="1"/>
</dbReference>
<dbReference type="PANTHER" id="PTHR35908">
    <property type="entry name" value="HYPOTHETICAL FUSION PROTEIN"/>
    <property type="match status" value="1"/>
</dbReference>
<gene>
    <name evidence="3" type="ORF">GCM10022197_16940</name>
</gene>
<dbReference type="Gene3D" id="3.10.180.10">
    <property type="entry name" value="2,3-Dihydroxybiphenyl 1,2-Dioxygenase, domain 1"/>
    <property type="match status" value="2"/>
</dbReference>
<accession>A0ABP6X6A0</accession>
<name>A0ABP6X6A0_9ACTN</name>
<proteinExistence type="predicted"/>
<dbReference type="EMBL" id="BAAAYR010000001">
    <property type="protein sequence ID" value="GAA3561923.1"/>
    <property type="molecule type" value="Genomic_DNA"/>
</dbReference>
<dbReference type="InterPro" id="IPR029068">
    <property type="entry name" value="Glyas_Bleomycin-R_OHBP_Dase"/>
</dbReference>
<keyword evidence="4" id="KW-1185">Reference proteome</keyword>
<reference evidence="4" key="1">
    <citation type="journal article" date="2019" name="Int. J. Syst. Evol. Microbiol.">
        <title>The Global Catalogue of Microorganisms (GCM) 10K type strain sequencing project: providing services to taxonomists for standard genome sequencing and annotation.</title>
        <authorList>
            <consortium name="The Broad Institute Genomics Platform"/>
            <consortium name="The Broad Institute Genome Sequencing Center for Infectious Disease"/>
            <person name="Wu L."/>
            <person name="Ma J."/>
        </authorList>
    </citation>
    <scope>NUCLEOTIDE SEQUENCE [LARGE SCALE GENOMIC DNA]</scope>
    <source>
        <strain evidence="4">JCM 16540</strain>
    </source>
</reference>
<dbReference type="SUPFAM" id="SSF54593">
    <property type="entry name" value="Glyoxalase/Bleomycin resistance protein/Dihydroxybiphenyl dioxygenase"/>
    <property type="match status" value="2"/>
</dbReference>
<evidence type="ECO:0000256" key="1">
    <source>
        <dbReference type="SAM" id="MobiDB-lite"/>
    </source>
</evidence>
<feature type="region of interest" description="Disordered" evidence="1">
    <location>
        <begin position="99"/>
        <end position="144"/>
    </location>
</feature>
<dbReference type="Proteomes" id="UP001500767">
    <property type="component" value="Unassembled WGS sequence"/>
</dbReference>
<dbReference type="InterPro" id="IPR041581">
    <property type="entry name" value="Glyoxalase_6"/>
</dbReference>
<sequence length="288" mass="30007">MPDPVAVTPPAVVTSSMDLVTFTHVVLDGSLSDRAAAFWGRALNGSWRAAAPDPGLAASLVQVNGDSYVHRAPRTGTAPALVLEVADVPETVRRLLDLGAGRDEAAGTGLGDPSTEGPSAEDVPGSGGAPGSADGDGAWEGMRSPGGLPFALTLAHPHRRAPAARWKDGNHSRLVQVCLDCPPDRAQAEAEFWRDATGWAWQDSDSAEFVCHLVPSAGSLQLLVQRRASPEPPDVTLHLDLGTSDREAEADRLVALGAERVATGDGWIVLRDPDGTTFCATGQPPEAP</sequence>
<evidence type="ECO:0000313" key="3">
    <source>
        <dbReference type="EMBL" id="GAA3561923.1"/>
    </source>
</evidence>
<comment type="caution">
    <text evidence="3">The sequence shown here is derived from an EMBL/GenBank/DDBJ whole genome shotgun (WGS) entry which is preliminary data.</text>
</comment>
<feature type="domain" description="Glyoxalase-like" evidence="2">
    <location>
        <begin position="176"/>
        <end position="280"/>
    </location>
</feature>
<evidence type="ECO:0000313" key="4">
    <source>
        <dbReference type="Proteomes" id="UP001500767"/>
    </source>
</evidence>
<dbReference type="CDD" id="cd06587">
    <property type="entry name" value="VOC"/>
    <property type="match status" value="1"/>
</dbReference>
<dbReference type="Pfam" id="PF18029">
    <property type="entry name" value="Glyoxalase_6"/>
    <property type="match status" value="1"/>
</dbReference>
<organism evidence="3 4">
    <name type="scientific">Microlunatus spumicola</name>
    <dbReference type="NCBI Taxonomy" id="81499"/>
    <lineage>
        <taxon>Bacteria</taxon>
        <taxon>Bacillati</taxon>
        <taxon>Actinomycetota</taxon>
        <taxon>Actinomycetes</taxon>
        <taxon>Propionibacteriales</taxon>
        <taxon>Propionibacteriaceae</taxon>
        <taxon>Microlunatus</taxon>
    </lineage>
</organism>